<dbReference type="CDD" id="cd02440">
    <property type="entry name" value="AdoMet_MTases"/>
    <property type="match status" value="1"/>
</dbReference>
<dbReference type="SUPFAM" id="SSF53335">
    <property type="entry name" value="S-adenosyl-L-methionine-dependent methyltransferases"/>
    <property type="match status" value="1"/>
</dbReference>
<dbReference type="AlphaFoldDB" id="A0A540V2V7"/>
<accession>A0A540V2V7</accession>
<dbReference type="EMBL" id="VIGD01000007">
    <property type="protein sequence ID" value="TQE91079.1"/>
    <property type="molecule type" value="Genomic_DNA"/>
</dbReference>
<dbReference type="GO" id="GO:0032259">
    <property type="term" value="P:methylation"/>
    <property type="evidence" value="ECO:0007669"/>
    <property type="project" value="UniProtKB-KW"/>
</dbReference>
<feature type="transmembrane region" description="Helical" evidence="1">
    <location>
        <begin position="12"/>
        <end position="34"/>
    </location>
</feature>
<keyword evidence="3" id="KW-0489">Methyltransferase</keyword>
<dbReference type="Pfam" id="PF08241">
    <property type="entry name" value="Methyltransf_11"/>
    <property type="match status" value="1"/>
</dbReference>
<feature type="domain" description="Methyltransferase type 11" evidence="2">
    <location>
        <begin position="91"/>
        <end position="197"/>
    </location>
</feature>
<evidence type="ECO:0000313" key="3">
    <source>
        <dbReference type="EMBL" id="TQE91079.1"/>
    </source>
</evidence>
<keyword evidence="1" id="KW-0812">Transmembrane</keyword>
<dbReference type="GO" id="GO:0008757">
    <property type="term" value="F:S-adenosylmethionine-dependent methyltransferase activity"/>
    <property type="evidence" value="ECO:0007669"/>
    <property type="project" value="InterPro"/>
</dbReference>
<protein>
    <submittedName>
        <fullName evidence="3">Class I SAM-dependent methyltransferase</fullName>
    </submittedName>
</protein>
<dbReference type="InterPro" id="IPR013216">
    <property type="entry name" value="Methyltransf_11"/>
</dbReference>
<reference evidence="3 4" key="1">
    <citation type="submission" date="2019-06" db="EMBL/GenBank/DDBJ databases">
        <title>Genome sequence of Ureibacillus terrenus.</title>
        <authorList>
            <person name="Maclea K.S."/>
            <person name="Simoes M."/>
        </authorList>
    </citation>
    <scope>NUCLEOTIDE SEQUENCE [LARGE SCALE GENOMIC DNA]</scope>
    <source>
        <strain evidence="3 4">ATCC BAA-384</strain>
    </source>
</reference>
<gene>
    <name evidence="3" type="ORF">FKZ59_07125</name>
</gene>
<evidence type="ECO:0000256" key="1">
    <source>
        <dbReference type="SAM" id="Phobius"/>
    </source>
</evidence>
<organism evidence="3 4">
    <name type="scientific">Ureibacillus terrenus</name>
    <dbReference type="NCBI Taxonomy" id="118246"/>
    <lineage>
        <taxon>Bacteria</taxon>
        <taxon>Bacillati</taxon>
        <taxon>Bacillota</taxon>
        <taxon>Bacilli</taxon>
        <taxon>Bacillales</taxon>
        <taxon>Caryophanaceae</taxon>
        <taxon>Ureibacillus</taxon>
    </lineage>
</organism>
<keyword evidence="3" id="KW-0808">Transferase</keyword>
<evidence type="ECO:0000259" key="2">
    <source>
        <dbReference type="Pfam" id="PF08241"/>
    </source>
</evidence>
<dbReference type="Gene3D" id="3.40.50.150">
    <property type="entry name" value="Vaccinia Virus protein VP39"/>
    <property type="match status" value="1"/>
</dbReference>
<keyword evidence="1" id="KW-1133">Transmembrane helix</keyword>
<dbReference type="PANTHER" id="PTHR45277:SF1">
    <property type="entry name" value="EXPRESSED PROTEIN"/>
    <property type="match status" value="1"/>
</dbReference>
<feature type="transmembrane region" description="Helical" evidence="1">
    <location>
        <begin position="40"/>
        <end position="61"/>
    </location>
</feature>
<sequence>MTEKAKYRTWIRVYKLVIFIGMALILLDALFLPIELYLKVVAVILALPFLYISFLLLYSIYQFSPIGGNYQSRIHDFIVSKVDWDGKGKALDIGAGNGSLIIKLAKAFPEGAFTGIDFWGRGWGYSKEQCKRNAEVEGVSNRVKFLKASAADLPFEDGEFDLVVSCLTFHEVKDSKNKTEVVKEALRVLKPGGNFVFLDLFGDEKIFGDEQAFLEEIRAQASNLESCKLADAVQLPKLLLHKKVLGHARILKGKK</sequence>
<dbReference type="PANTHER" id="PTHR45277">
    <property type="entry name" value="EXPRESSED PROTEIN"/>
    <property type="match status" value="1"/>
</dbReference>
<comment type="caution">
    <text evidence="3">The sequence shown here is derived from an EMBL/GenBank/DDBJ whole genome shotgun (WGS) entry which is preliminary data.</text>
</comment>
<dbReference type="OrthoDB" id="9808140at2"/>
<dbReference type="Proteomes" id="UP000315753">
    <property type="component" value="Unassembled WGS sequence"/>
</dbReference>
<evidence type="ECO:0000313" key="4">
    <source>
        <dbReference type="Proteomes" id="UP000315753"/>
    </source>
</evidence>
<keyword evidence="1" id="KW-0472">Membrane</keyword>
<proteinExistence type="predicted"/>
<name>A0A540V2V7_9BACL</name>
<dbReference type="RefSeq" id="WP_141602063.1">
    <property type="nucleotide sequence ID" value="NZ_JARMSB010000024.1"/>
</dbReference>
<keyword evidence="4" id="KW-1185">Reference proteome</keyword>
<dbReference type="InterPro" id="IPR029063">
    <property type="entry name" value="SAM-dependent_MTases_sf"/>
</dbReference>